<evidence type="ECO:0000256" key="6">
    <source>
        <dbReference type="SAM" id="Phobius"/>
    </source>
</evidence>
<evidence type="ECO:0000256" key="1">
    <source>
        <dbReference type="ARBA" id="ARBA00004141"/>
    </source>
</evidence>
<evidence type="ECO:0008006" key="8">
    <source>
        <dbReference type="Google" id="ProtNLM"/>
    </source>
</evidence>
<evidence type="ECO:0000256" key="4">
    <source>
        <dbReference type="ARBA" id="ARBA00022989"/>
    </source>
</evidence>
<evidence type="ECO:0000256" key="3">
    <source>
        <dbReference type="ARBA" id="ARBA00022692"/>
    </source>
</evidence>
<feature type="transmembrane region" description="Helical" evidence="6">
    <location>
        <begin position="363"/>
        <end position="390"/>
    </location>
</feature>
<feature type="non-terminal residue" evidence="7">
    <location>
        <position position="1"/>
    </location>
</feature>
<protein>
    <recommendedName>
        <fullName evidence="8">Major facilitator superfamily (MFS) profile domain-containing protein</fullName>
    </recommendedName>
</protein>
<feature type="transmembrane region" description="Helical" evidence="6">
    <location>
        <begin position="118"/>
        <end position="138"/>
    </location>
</feature>
<feature type="transmembrane region" description="Helical" evidence="6">
    <location>
        <begin position="336"/>
        <end position="357"/>
    </location>
</feature>
<keyword evidence="4 6" id="KW-1133">Transmembrane helix</keyword>
<dbReference type="AlphaFoldDB" id="A0A382GVA2"/>
<feature type="transmembrane region" description="Helical" evidence="6">
    <location>
        <begin position="312"/>
        <end position="329"/>
    </location>
</feature>
<proteinExistence type="predicted"/>
<feature type="transmembrane region" description="Helical" evidence="6">
    <location>
        <begin position="399"/>
        <end position="421"/>
    </location>
</feature>
<sequence>MEIVKKQTLLETLSLYFERRMARILLLGIIQGFPFVLIYTALSLWLRDNDFSRSQVGFISLIGVVYGFNWLWAPLIDRIRIPWLTNKIGHRRSWIVIMQLIILLSLISWGLIDPKANIWIVGLVGLIIAIASATQDIVTDALRIEQIGKAEGASMSAGAGVMVIGWFTGYKIGGVITLFTAHYFENLGIENYWQVTFLILTAIIIACNIALMFVTEQQPTERQVEQKKTDQFFVDKLGSSNSITNIVAWIAGTIAGPFISFFKSKGVKIALYIIIFLFLFKIGEAFLGKMSIVFYDDMGFSKRDIAIYSKGYGWVITVVFTIIGSLFAIRSGLVKGMIIAGILMASTNLLFSALAWYGKSELLFATAVILDEITSAISTVIFVAFISLLVDRTYTATHYALMASLATFGKNVFSAFSGFVVDKLEFL</sequence>
<evidence type="ECO:0000313" key="7">
    <source>
        <dbReference type="EMBL" id="SVB78889.1"/>
    </source>
</evidence>
<feature type="transmembrane region" description="Helical" evidence="6">
    <location>
        <begin position="192"/>
        <end position="214"/>
    </location>
</feature>
<dbReference type="GO" id="GO:0022857">
    <property type="term" value="F:transmembrane transporter activity"/>
    <property type="evidence" value="ECO:0007669"/>
    <property type="project" value="InterPro"/>
</dbReference>
<dbReference type="InterPro" id="IPR004752">
    <property type="entry name" value="AmpG_permease/AT-1"/>
</dbReference>
<keyword evidence="2" id="KW-0813">Transport</keyword>
<evidence type="ECO:0000256" key="2">
    <source>
        <dbReference type="ARBA" id="ARBA00022448"/>
    </source>
</evidence>
<dbReference type="PANTHER" id="PTHR12778:SF10">
    <property type="entry name" value="MAJOR FACILITATOR SUPERFAMILY DOMAIN-CONTAINING PROTEIN 3"/>
    <property type="match status" value="1"/>
</dbReference>
<keyword evidence="3 6" id="KW-0812">Transmembrane</keyword>
<feature type="transmembrane region" description="Helical" evidence="6">
    <location>
        <begin position="269"/>
        <end position="292"/>
    </location>
</feature>
<reference evidence="7" key="1">
    <citation type="submission" date="2018-05" db="EMBL/GenBank/DDBJ databases">
        <authorList>
            <person name="Lanie J.A."/>
            <person name="Ng W.-L."/>
            <person name="Kazmierczak K.M."/>
            <person name="Andrzejewski T.M."/>
            <person name="Davidsen T.M."/>
            <person name="Wayne K.J."/>
            <person name="Tettelin H."/>
            <person name="Glass J.I."/>
            <person name="Rusch D."/>
            <person name="Podicherti R."/>
            <person name="Tsui H.-C.T."/>
            <person name="Winkler M.E."/>
        </authorList>
    </citation>
    <scope>NUCLEOTIDE SEQUENCE</scope>
</reference>
<dbReference type="EMBL" id="UINC01057580">
    <property type="protein sequence ID" value="SVB78889.1"/>
    <property type="molecule type" value="Genomic_DNA"/>
</dbReference>
<gene>
    <name evidence="7" type="ORF">METZ01_LOCUS231743</name>
</gene>
<dbReference type="PANTHER" id="PTHR12778">
    <property type="entry name" value="SOLUTE CARRIER FAMILY 33 ACETYL-COA TRANSPORTER -RELATED"/>
    <property type="match status" value="1"/>
</dbReference>
<feature type="transmembrane region" description="Helical" evidence="6">
    <location>
        <begin position="54"/>
        <end position="73"/>
    </location>
</feature>
<feature type="transmembrane region" description="Helical" evidence="6">
    <location>
        <begin position="94"/>
        <end position="112"/>
    </location>
</feature>
<dbReference type="NCBIfam" id="TIGR00901">
    <property type="entry name" value="2A0125"/>
    <property type="match status" value="1"/>
</dbReference>
<feature type="transmembrane region" description="Helical" evidence="6">
    <location>
        <begin position="159"/>
        <end position="180"/>
    </location>
</feature>
<dbReference type="InterPro" id="IPR011701">
    <property type="entry name" value="MFS"/>
</dbReference>
<organism evidence="7">
    <name type="scientific">marine metagenome</name>
    <dbReference type="NCBI Taxonomy" id="408172"/>
    <lineage>
        <taxon>unclassified sequences</taxon>
        <taxon>metagenomes</taxon>
        <taxon>ecological metagenomes</taxon>
    </lineage>
</organism>
<dbReference type="SUPFAM" id="SSF103473">
    <property type="entry name" value="MFS general substrate transporter"/>
    <property type="match status" value="1"/>
</dbReference>
<dbReference type="Gene3D" id="1.20.1250.20">
    <property type="entry name" value="MFS general substrate transporter like domains"/>
    <property type="match status" value="1"/>
</dbReference>
<keyword evidence="5 6" id="KW-0472">Membrane</keyword>
<dbReference type="InterPro" id="IPR036259">
    <property type="entry name" value="MFS_trans_sf"/>
</dbReference>
<name>A0A382GVA2_9ZZZZ</name>
<comment type="subcellular location">
    <subcellularLocation>
        <location evidence="1">Membrane</location>
        <topology evidence="1">Multi-pass membrane protein</topology>
    </subcellularLocation>
</comment>
<dbReference type="GO" id="GO:0016020">
    <property type="term" value="C:membrane"/>
    <property type="evidence" value="ECO:0007669"/>
    <property type="project" value="UniProtKB-SubCell"/>
</dbReference>
<feature type="transmembrane region" description="Helical" evidence="6">
    <location>
        <begin position="21"/>
        <end position="42"/>
    </location>
</feature>
<accession>A0A382GVA2</accession>
<feature type="non-terminal residue" evidence="7">
    <location>
        <position position="427"/>
    </location>
</feature>
<evidence type="ECO:0000256" key="5">
    <source>
        <dbReference type="ARBA" id="ARBA00023136"/>
    </source>
</evidence>
<dbReference type="Pfam" id="PF07690">
    <property type="entry name" value="MFS_1"/>
    <property type="match status" value="1"/>
</dbReference>